<protein>
    <submittedName>
        <fullName evidence="2">Uncharacterized protein</fullName>
    </submittedName>
</protein>
<dbReference type="Proteomes" id="UP000712600">
    <property type="component" value="Unassembled WGS sequence"/>
</dbReference>
<evidence type="ECO:0000313" key="3">
    <source>
        <dbReference type="Proteomes" id="UP000712600"/>
    </source>
</evidence>
<name>A0A8S9Q2V4_BRACR</name>
<sequence length="108" mass="11787">MCGQGNGDLRSSGEGQAQESMVEASSAEALTLGKEKQELEKIMSDLRKSAEAFMYEMVMAEMDQYKTVVLAEANIKGVIPPTFEDEPAIPSASDMKVDFSVKPDRFST</sequence>
<feature type="region of interest" description="Disordered" evidence="1">
    <location>
        <begin position="1"/>
        <end position="34"/>
    </location>
</feature>
<organism evidence="2 3">
    <name type="scientific">Brassica cretica</name>
    <name type="common">Mustard</name>
    <dbReference type="NCBI Taxonomy" id="69181"/>
    <lineage>
        <taxon>Eukaryota</taxon>
        <taxon>Viridiplantae</taxon>
        <taxon>Streptophyta</taxon>
        <taxon>Embryophyta</taxon>
        <taxon>Tracheophyta</taxon>
        <taxon>Spermatophyta</taxon>
        <taxon>Magnoliopsida</taxon>
        <taxon>eudicotyledons</taxon>
        <taxon>Gunneridae</taxon>
        <taxon>Pentapetalae</taxon>
        <taxon>rosids</taxon>
        <taxon>malvids</taxon>
        <taxon>Brassicales</taxon>
        <taxon>Brassicaceae</taxon>
        <taxon>Brassiceae</taxon>
        <taxon>Brassica</taxon>
    </lineage>
</organism>
<comment type="caution">
    <text evidence="2">The sequence shown here is derived from an EMBL/GenBank/DDBJ whole genome shotgun (WGS) entry which is preliminary data.</text>
</comment>
<evidence type="ECO:0000313" key="2">
    <source>
        <dbReference type="EMBL" id="KAF3538105.1"/>
    </source>
</evidence>
<dbReference type="EMBL" id="QGKX02001290">
    <property type="protein sequence ID" value="KAF3538105.1"/>
    <property type="molecule type" value="Genomic_DNA"/>
</dbReference>
<evidence type="ECO:0000256" key="1">
    <source>
        <dbReference type="SAM" id="MobiDB-lite"/>
    </source>
</evidence>
<accession>A0A8S9Q2V4</accession>
<proteinExistence type="predicted"/>
<gene>
    <name evidence="2" type="ORF">F2Q69_00021324</name>
</gene>
<reference evidence="2" key="1">
    <citation type="submission" date="2019-12" db="EMBL/GenBank/DDBJ databases">
        <title>Genome sequencing and annotation of Brassica cretica.</title>
        <authorList>
            <person name="Studholme D.J."/>
            <person name="Sarris P."/>
        </authorList>
    </citation>
    <scope>NUCLEOTIDE SEQUENCE</scope>
    <source>
        <strain evidence="2">PFS-109/04</strain>
        <tissue evidence="2">Leaf</tissue>
    </source>
</reference>
<dbReference type="AlphaFoldDB" id="A0A8S9Q2V4"/>